<keyword evidence="2" id="KW-0479">Metal-binding</keyword>
<sequence>MENLQGFYGIKEEYTSATDKINTVQQKKEPDVYQTDYKQTNSEDIIIDPVKCFTESLFNVTSVSECHSTCAHDSVGDAPRHVKFEKENDEIITENGLEIGTNDCSIECEICSKDFSSFSNLRSHMTVHRGKSRKSKKFKCEICGRTFEKRYLLVNHEKSHIGDVVRDDKQLKFKCGVCGKQEPDKRGFENHLRVHTGERPFQCDVCDLSFKQKSHLRRHSRVHTGEFLHEGSFIQCEICSRHFGQNHQLIRHMKCHYPPAKKEYKCDLCPKEKILPIMTIKTDDESFFIQDPEYYEITEEVMEDEINVTEECVRLFYKIKEEYTSALDLVFTVHETEIYNSDYIPPEINTIAALQKDVENSQKERAECDVCLRKFSDRYTMIRHRLSHTGATPERRKKMDVFHKSKEETESENGILLGKLIQNKTLECKICYKSFSRNWNLKRHIEIHTGDSIHNRKCQCDICGKTFGRKSRLDNHVRSHNGDVTYEDKKFKFKCRVCGKLVQEKREFEDHMRVHTGERPFHCDLCHLSFKQMSHLRRHNRIHTGEFLHKEEPIQCEICGRYFGQRHQLTRHMKCHNPSATREYKCMQVWSISYWAMLYTTSLCSLNNV</sequence>
<dbReference type="OrthoDB" id="6274627at2759"/>
<dbReference type="AlphaFoldDB" id="A0A6J8CI49"/>
<dbReference type="GO" id="GO:0005634">
    <property type="term" value="C:nucleus"/>
    <property type="evidence" value="ECO:0007669"/>
    <property type="project" value="UniProtKB-SubCell"/>
</dbReference>
<feature type="domain" description="C2H2-type" evidence="9">
    <location>
        <begin position="426"/>
        <end position="453"/>
    </location>
</feature>
<feature type="domain" description="C2H2-type" evidence="9">
    <location>
        <begin position="521"/>
        <end position="548"/>
    </location>
</feature>
<feature type="domain" description="C2H2-type" evidence="9">
    <location>
        <begin position="554"/>
        <end position="581"/>
    </location>
</feature>
<evidence type="ECO:0000259" key="9">
    <source>
        <dbReference type="PROSITE" id="PS50157"/>
    </source>
</evidence>
<dbReference type="Gene3D" id="3.30.160.60">
    <property type="entry name" value="Classic Zinc Finger"/>
    <property type="match status" value="11"/>
</dbReference>
<dbReference type="PROSITE" id="PS00028">
    <property type="entry name" value="ZINC_FINGER_C2H2_1"/>
    <property type="match status" value="10"/>
</dbReference>
<evidence type="ECO:0000313" key="11">
    <source>
        <dbReference type="Proteomes" id="UP000507470"/>
    </source>
</evidence>
<feature type="domain" description="C2H2-type" evidence="9">
    <location>
        <begin position="106"/>
        <end position="133"/>
    </location>
</feature>
<dbReference type="GO" id="GO:0003700">
    <property type="term" value="F:DNA-binding transcription factor activity"/>
    <property type="evidence" value="ECO:0007669"/>
    <property type="project" value="TreeGrafter"/>
</dbReference>
<evidence type="ECO:0000256" key="1">
    <source>
        <dbReference type="ARBA" id="ARBA00004123"/>
    </source>
</evidence>
<dbReference type="Pfam" id="PF13912">
    <property type="entry name" value="zf-C2H2_6"/>
    <property type="match status" value="1"/>
</dbReference>
<dbReference type="SMART" id="SM00355">
    <property type="entry name" value="ZnF_C2H2"/>
    <property type="match status" value="11"/>
</dbReference>
<evidence type="ECO:0000256" key="3">
    <source>
        <dbReference type="ARBA" id="ARBA00022737"/>
    </source>
</evidence>
<dbReference type="InterPro" id="IPR050589">
    <property type="entry name" value="Ikaros_C2H2-ZF"/>
</dbReference>
<feature type="domain" description="C2H2-type" evidence="9">
    <location>
        <begin position="366"/>
        <end position="393"/>
    </location>
</feature>
<name>A0A6J8CI49_MYTCO</name>
<keyword evidence="5" id="KW-0862">Zinc</keyword>
<dbReference type="InterPro" id="IPR013087">
    <property type="entry name" value="Znf_C2H2_type"/>
</dbReference>
<dbReference type="EMBL" id="CACVKT020005605">
    <property type="protein sequence ID" value="CAC5396143.1"/>
    <property type="molecule type" value="Genomic_DNA"/>
</dbReference>
<keyword evidence="7" id="KW-0539">Nucleus</keyword>
<evidence type="ECO:0000313" key="10">
    <source>
        <dbReference type="EMBL" id="CAC5396143.1"/>
    </source>
</evidence>
<evidence type="ECO:0000256" key="4">
    <source>
        <dbReference type="ARBA" id="ARBA00022771"/>
    </source>
</evidence>
<dbReference type="Pfam" id="PF13894">
    <property type="entry name" value="zf-C2H2_4"/>
    <property type="match status" value="1"/>
</dbReference>
<feature type="domain" description="C2H2-type" evidence="9">
    <location>
        <begin position="173"/>
        <end position="200"/>
    </location>
</feature>
<dbReference type="GO" id="GO:0008270">
    <property type="term" value="F:zinc ion binding"/>
    <property type="evidence" value="ECO:0007669"/>
    <property type="project" value="UniProtKB-KW"/>
</dbReference>
<evidence type="ECO:0000256" key="5">
    <source>
        <dbReference type="ARBA" id="ARBA00022833"/>
    </source>
</evidence>
<dbReference type="Pfam" id="PF00096">
    <property type="entry name" value="zf-C2H2"/>
    <property type="match status" value="4"/>
</dbReference>
<dbReference type="FunFam" id="3.30.160.60:FF:002343">
    <property type="entry name" value="Zinc finger protein 33A"/>
    <property type="match status" value="1"/>
</dbReference>
<dbReference type="GO" id="GO:0000978">
    <property type="term" value="F:RNA polymerase II cis-regulatory region sequence-specific DNA binding"/>
    <property type="evidence" value="ECO:0007669"/>
    <property type="project" value="TreeGrafter"/>
</dbReference>
<dbReference type="FunFam" id="3.30.160.60:FF:000624">
    <property type="entry name" value="zinc finger protein 697"/>
    <property type="match status" value="1"/>
</dbReference>
<dbReference type="PANTHER" id="PTHR24404">
    <property type="entry name" value="ZINC FINGER PROTEIN"/>
    <property type="match status" value="1"/>
</dbReference>
<accession>A0A6J8CI49</accession>
<feature type="domain" description="C2H2-type" evidence="9">
    <location>
        <begin position="201"/>
        <end position="228"/>
    </location>
</feature>
<keyword evidence="4 8" id="KW-0863">Zinc-finger</keyword>
<evidence type="ECO:0000256" key="6">
    <source>
        <dbReference type="ARBA" id="ARBA00023125"/>
    </source>
</evidence>
<dbReference type="SUPFAM" id="SSF57667">
    <property type="entry name" value="beta-beta-alpha zinc fingers"/>
    <property type="match status" value="6"/>
</dbReference>
<feature type="domain" description="C2H2-type" evidence="9">
    <location>
        <begin position="138"/>
        <end position="165"/>
    </location>
</feature>
<keyword evidence="11" id="KW-1185">Reference proteome</keyword>
<gene>
    <name evidence="10" type="ORF">MCOR_30742</name>
</gene>
<protein>
    <submittedName>
        <fullName evidence="10">KRAB</fullName>
    </submittedName>
</protein>
<reference evidence="10 11" key="1">
    <citation type="submission" date="2020-06" db="EMBL/GenBank/DDBJ databases">
        <authorList>
            <person name="Li R."/>
            <person name="Bekaert M."/>
        </authorList>
    </citation>
    <scope>NUCLEOTIDE SEQUENCE [LARGE SCALE GENOMIC DNA]</scope>
    <source>
        <strain evidence="11">wild</strain>
    </source>
</reference>
<dbReference type="InterPro" id="IPR036236">
    <property type="entry name" value="Znf_C2H2_sf"/>
</dbReference>
<evidence type="ECO:0000256" key="2">
    <source>
        <dbReference type="ARBA" id="ARBA00022723"/>
    </source>
</evidence>
<dbReference type="PROSITE" id="PS50157">
    <property type="entry name" value="ZINC_FINGER_C2H2_2"/>
    <property type="match status" value="11"/>
</dbReference>
<comment type="subcellular location">
    <subcellularLocation>
        <location evidence="1">Nucleus</location>
    </subcellularLocation>
</comment>
<keyword evidence="6" id="KW-0238">DNA-binding</keyword>
<feature type="domain" description="C2H2-type" evidence="9">
    <location>
        <begin position="234"/>
        <end position="256"/>
    </location>
</feature>
<dbReference type="FunFam" id="3.30.160.60:FF:000100">
    <property type="entry name" value="Zinc finger 45-like"/>
    <property type="match status" value="1"/>
</dbReference>
<feature type="domain" description="C2H2-type" evidence="9">
    <location>
        <begin position="493"/>
        <end position="520"/>
    </location>
</feature>
<dbReference type="GO" id="GO:0006357">
    <property type="term" value="P:regulation of transcription by RNA polymerase II"/>
    <property type="evidence" value="ECO:0007669"/>
    <property type="project" value="TreeGrafter"/>
</dbReference>
<feature type="domain" description="C2H2-type" evidence="9">
    <location>
        <begin position="458"/>
        <end position="485"/>
    </location>
</feature>
<organism evidence="10 11">
    <name type="scientific">Mytilus coruscus</name>
    <name type="common">Sea mussel</name>
    <dbReference type="NCBI Taxonomy" id="42192"/>
    <lineage>
        <taxon>Eukaryota</taxon>
        <taxon>Metazoa</taxon>
        <taxon>Spiralia</taxon>
        <taxon>Lophotrochozoa</taxon>
        <taxon>Mollusca</taxon>
        <taxon>Bivalvia</taxon>
        <taxon>Autobranchia</taxon>
        <taxon>Pteriomorphia</taxon>
        <taxon>Mytilida</taxon>
        <taxon>Mytiloidea</taxon>
        <taxon>Mytilidae</taxon>
        <taxon>Mytilinae</taxon>
        <taxon>Mytilus</taxon>
    </lineage>
</organism>
<keyword evidence="3" id="KW-0677">Repeat</keyword>
<proteinExistence type="predicted"/>
<dbReference type="FunFam" id="3.30.160.60:FF:000065">
    <property type="entry name" value="B-cell CLL/lymphoma 6, member B"/>
    <property type="match status" value="1"/>
</dbReference>
<dbReference type="PANTHER" id="PTHR24404:SF114">
    <property type="entry name" value="KLUMPFUSS, ISOFORM B-RELATED"/>
    <property type="match status" value="1"/>
</dbReference>
<evidence type="ECO:0000256" key="7">
    <source>
        <dbReference type="ARBA" id="ARBA00023242"/>
    </source>
</evidence>
<dbReference type="Proteomes" id="UP000507470">
    <property type="component" value="Unassembled WGS sequence"/>
</dbReference>
<evidence type="ECO:0000256" key="8">
    <source>
        <dbReference type="PROSITE-ProRule" id="PRU00042"/>
    </source>
</evidence>
<dbReference type="Pfam" id="PF13913">
    <property type="entry name" value="zf-C2HC_2"/>
    <property type="match status" value="1"/>
</dbReference>